<protein>
    <submittedName>
        <fullName evidence="2">Uncharacterized protein</fullName>
    </submittedName>
</protein>
<organism evidence="2 3">
    <name type="scientific">Liquidambar formosana</name>
    <name type="common">Formosan gum</name>
    <dbReference type="NCBI Taxonomy" id="63359"/>
    <lineage>
        <taxon>Eukaryota</taxon>
        <taxon>Viridiplantae</taxon>
        <taxon>Streptophyta</taxon>
        <taxon>Embryophyta</taxon>
        <taxon>Tracheophyta</taxon>
        <taxon>Spermatophyta</taxon>
        <taxon>Magnoliopsida</taxon>
        <taxon>eudicotyledons</taxon>
        <taxon>Gunneridae</taxon>
        <taxon>Pentapetalae</taxon>
        <taxon>Saxifragales</taxon>
        <taxon>Altingiaceae</taxon>
        <taxon>Liquidambar</taxon>
    </lineage>
</organism>
<feature type="region of interest" description="Disordered" evidence="1">
    <location>
        <begin position="32"/>
        <end position="57"/>
    </location>
</feature>
<name>A0AAP0NIV9_LIQFO</name>
<evidence type="ECO:0000313" key="2">
    <source>
        <dbReference type="EMBL" id="KAK9272692.1"/>
    </source>
</evidence>
<dbReference type="AlphaFoldDB" id="A0AAP0NIV9"/>
<proteinExistence type="predicted"/>
<feature type="compositionally biased region" description="Basic and acidic residues" evidence="1">
    <location>
        <begin position="46"/>
        <end position="56"/>
    </location>
</feature>
<dbReference type="PANTHER" id="PTHR35167">
    <property type="entry name" value="OS05G0216466 PROTEIN"/>
    <property type="match status" value="1"/>
</dbReference>
<dbReference type="EMBL" id="JBBPBK010000013">
    <property type="protein sequence ID" value="KAK9272692.1"/>
    <property type="molecule type" value="Genomic_DNA"/>
</dbReference>
<dbReference type="PANTHER" id="PTHR35167:SF12">
    <property type="match status" value="1"/>
</dbReference>
<comment type="caution">
    <text evidence="2">The sequence shown here is derived from an EMBL/GenBank/DDBJ whole genome shotgun (WGS) entry which is preliminary data.</text>
</comment>
<accession>A0AAP0NIV9</accession>
<reference evidence="2 3" key="1">
    <citation type="journal article" date="2024" name="Plant J.">
        <title>Genome sequences and population genomics reveal climatic adaptation and genomic divergence between two closely related sweetgum species.</title>
        <authorList>
            <person name="Xu W.Q."/>
            <person name="Ren C.Q."/>
            <person name="Zhang X.Y."/>
            <person name="Comes H.P."/>
            <person name="Liu X.H."/>
            <person name="Li Y.G."/>
            <person name="Kettle C.J."/>
            <person name="Jalonen R."/>
            <person name="Gaisberger H."/>
            <person name="Ma Y.Z."/>
            <person name="Qiu Y.X."/>
        </authorList>
    </citation>
    <scope>NUCLEOTIDE SEQUENCE [LARGE SCALE GENOMIC DNA]</scope>
    <source>
        <strain evidence="2">Hangzhou</strain>
    </source>
</reference>
<sequence>MAESSLVLRRSKSKKILTDLDIVAAQQLMQLSGDDDSANGSGNKSKNVDEEIDQNHSEITSAKIREIFGQEEEVLRPRKRRYRSLVHIYMTTKPVINGRHGKKRRF</sequence>
<evidence type="ECO:0000256" key="1">
    <source>
        <dbReference type="SAM" id="MobiDB-lite"/>
    </source>
</evidence>
<dbReference type="Proteomes" id="UP001415857">
    <property type="component" value="Unassembled WGS sequence"/>
</dbReference>
<evidence type="ECO:0000313" key="3">
    <source>
        <dbReference type="Proteomes" id="UP001415857"/>
    </source>
</evidence>
<gene>
    <name evidence="2" type="ORF">L1049_003069</name>
</gene>
<keyword evidence="3" id="KW-1185">Reference proteome</keyword>